<keyword evidence="1 3" id="KW-0175">Coiled coil</keyword>
<dbReference type="Pfam" id="PF01576">
    <property type="entry name" value="Myosin_tail_1"/>
    <property type="match status" value="1"/>
</dbReference>
<dbReference type="InterPro" id="IPR002928">
    <property type="entry name" value="Myosin_tail"/>
</dbReference>
<name>A0AAW0Y271_CHEQU</name>
<dbReference type="PANTHER" id="PTHR46292:SF1">
    <property type="entry name" value="COILED-COIL DOMAIN-CONTAINING PROTEIN 102A"/>
    <property type="match status" value="1"/>
</dbReference>
<comment type="caution">
    <text evidence="5">The sequence shown here is derived from an EMBL/GenBank/DDBJ whole genome shotgun (WGS) entry which is preliminary data.</text>
</comment>
<evidence type="ECO:0000313" key="6">
    <source>
        <dbReference type="Proteomes" id="UP001445076"/>
    </source>
</evidence>
<evidence type="ECO:0000256" key="2">
    <source>
        <dbReference type="ARBA" id="ARBA00040149"/>
    </source>
</evidence>
<gene>
    <name evidence="5" type="ORF">OTU49_015241</name>
</gene>
<organism evidence="5 6">
    <name type="scientific">Cherax quadricarinatus</name>
    <name type="common">Australian red claw crayfish</name>
    <dbReference type="NCBI Taxonomy" id="27406"/>
    <lineage>
        <taxon>Eukaryota</taxon>
        <taxon>Metazoa</taxon>
        <taxon>Ecdysozoa</taxon>
        <taxon>Arthropoda</taxon>
        <taxon>Crustacea</taxon>
        <taxon>Multicrustacea</taxon>
        <taxon>Malacostraca</taxon>
        <taxon>Eumalacostraca</taxon>
        <taxon>Eucarida</taxon>
        <taxon>Decapoda</taxon>
        <taxon>Pleocyemata</taxon>
        <taxon>Astacidea</taxon>
        <taxon>Parastacoidea</taxon>
        <taxon>Parastacidae</taxon>
        <taxon>Cherax</taxon>
    </lineage>
</organism>
<evidence type="ECO:0000313" key="5">
    <source>
        <dbReference type="EMBL" id="KAK8750112.1"/>
    </source>
</evidence>
<proteinExistence type="predicted"/>
<evidence type="ECO:0000259" key="4">
    <source>
        <dbReference type="Pfam" id="PF01576"/>
    </source>
</evidence>
<dbReference type="GO" id="GO:0016459">
    <property type="term" value="C:myosin complex"/>
    <property type="evidence" value="ECO:0007669"/>
    <property type="project" value="InterPro"/>
</dbReference>
<dbReference type="EMBL" id="JARKIK010000008">
    <property type="protein sequence ID" value="KAK8750112.1"/>
    <property type="molecule type" value="Genomic_DNA"/>
</dbReference>
<dbReference type="PANTHER" id="PTHR46292">
    <property type="entry name" value="COILED-COIL DOMAIN-CONTAINING PROTEIN 102A"/>
    <property type="match status" value="1"/>
</dbReference>
<feature type="domain" description="Myosin tail" evidence="4">
    <location>
        <begin position="128"/>
        <end position="349"/>
    </location>
</feature>
<feature type="coiled-coil region" evidence="3">
    <location>
        <begin position="85"/>
        <end position="355"/>
    </location>
</feature>
<dbReference type="SUPFAM" id="SSF90257">
    <property type="entry name" value="Myosin rod fragments"/>
    <property type="match status" value="1"/>
</dbReference>
<evidence type="ECO:0000256" key="3">
    <source>
        <dbReference type="SAM" id="Coils"/>
    </source>
</evidence>
<reference evidence="5 6" key="1">
    <citation type="journal article" date="2024" name="BMC Genomics">
        <title>Genome assembly of redclaw crayfish (Cherax quadricarinatus) provides insights into its immune adaptation and hypoxia tolerance.</title>
        <authorList>
            <person name="Liu Z."/>
            <person name="Zheng J."/>
            <person name="Li H."/>
            <person name="Fang K."/>
            <person name="Wang S."/>
            <person name="He J."/>
            <person name="Zhou D."/>
            <person name="Weng S."/>
            <person name="Chi M."/>
            <person name="Gu Z."/>
            <person name="He J."/>
            <person name="Li F."/>
            <person name="Wang M."/>
        </authorList>
    </citation>
    <scope>NUCLEOTIDE SEQUENCE [LARGE SCALE GENOMIC DNA]</scope>
    <source>
        <strain evidence="5">ZL_2023a</strain>
    </source>
</reference>
<evidence type="ECO:0000256" key="1">
    <source>
        <dbReference type="ARBA" id="ARBA00023054"/>
    </source>
</evidence>
<dbReference type="Proteomes" id="UP001445076">
    <property type="component" value="Unassembled WGS sequence"/>
</dbReference>
<keyword evidence="6" id="KW-1185">Reference proteome</keyword>
<dbReference type="AlphaFoldDB" id="A0AAW0Y271"/>
<protein>
    <recommendedName>
        <fullName evidence="2">Coiled-coil domain-containing protein 102A</fullName>
    </recommendedName>
</protein>
<dbReference type="SUPFAM" id="SSF57997">
    <property type="entry name" value="Tropomyosin"/>
    <property type="match status" value="1"/>
</dbReference>
<sequence>MSAMSDPLPDTCHINPRISAVSDPMSEFCGGSECSEGGYEESVRSNDGVGGREVKRAWRTNNGGNGVIGVGGGTVMDEMGITPEQESLEQQVTMLKLRLDEATKTIQAERDEKLVLHRECSKWQSEANELRSRLDDVRASRQEAVKELVSLRTQHQKEVQCLQLEMLDEASSRECIDRRLADLRAELERLQEENAAEWGRRERLESEKLGLERENKKLRAQVSDLEERLDKRSKMTTSTPDSDVAQLKQEIADKFKELSELKHAHSKLKKVLADKSVELLHCSRRADQYESEVKRLRARVDELKKELAAAEDEVDGASNNIRKLQRANDELQETVENLEVQVEHLQSRLRSSQNSSLPLRTATLLQDSDDDHAQF</sequence>
<dbReference type="Gene3D" id="1.10.287.1490">
    <property type="match status" value="1"/>
</dbReference>
<accession>A0AAW0Y271</accession>